<dbReference type="SUPFAM" id="SSF89796">
    <property type="entry name" value="CoA-transferase family III (CaiB/BaiF)"/>
    <property type="match status" value="1"/>
</dbReference>
<gene>
    <name evidence="2" type="ORF">EHF44_19640</name>
</gene>
<evidence type="ECO:0000256" key="1">
    <source>
        <dbReference type="ARBA" id="ARBA00022679"/>
    </source>
</evidence>
<dbReference type="OrthoDB" id="5294844at2"/>
<dbReference type="InterPro" id="IPR023606">
    <property type="entry name" value="CoA-Trfase_III_dom_1_sf"/>
</dbReference>
<sequence length="388" mass="41900">MLPLSGIRVIDLSTVVMGPYASQWLADLGAEVIKVETPDGDSTRRTGPATEEGMSAIFLGVNRSKKSVVLNLKQPAAQAALHRLLDTADVFLHSMRPQKLGKLDLDPASVMARHPQLVYVSLLGFAEDGPYGGRPAYDDIIQGLCGNAALMAAQTGTVRYFPTIAADKTSGLVAALSISAALAGRARNGGQGGMVEVPMFESMVAFNLVEHLYGQHFDPPRAQAGYPRVLAPLRRPYQTADGYVCMMPYTDAHWRDFFRAAGRDDLAADPRFADIAARTRHIETLYEITGELVRARDTADWIELCEGLQIPVARVNGLDELVDDPHLRATGFFDAVQDPAMGTLRFPGAPVRFDGQRAHAGVPPRLGEHTREVLGSIGLSDDEIAALG</sequence>
<dbReference type="RefSeq" id="WP_124685415.1">
    <property type="nucleotide sequence ID" value="NZ_CP033970.1"/>
</dbReference>
<dbReference type="PANTHER" id="PTHR48207:SF4">
    <property type="entry name" value="BLL6097 PROTEIN"/>
    <property type="match status" value="1"/>
</dbReference>
<dbReference type="Gene3D" id="3.30.1540.10">
    <property type="entry name" value="formyl-coa transferase, domain 3"/>
    <property type="match status" value="1"/>
</dbReference>
<dbReference type="KEGG" id="cpau:EHF44_19640"/>
<dbReference type="InterPro" id="IPR003673">
    <property type="entry name" value="CoA-Trfase_fam_III"/>
</dbReference>
<organism evidence="2 3">
    <name type="scientific">Cupriavidus pauculus</name>
    <dbReference type="NCBI Taxonomy" id="82633"/>
    <lineage>
        <taxon>Bacteria</taxon>
        <taxon>Pseudomonadati</taxon>
        <taxon>Pseudomonadota</taxon>
        <taxon>Betaproteobacteria</taxon>
        <taxon>Burkholderiales</taxon>
        <taxon>Burkholderiaceae</taxon>
        <taxon>Cupriavidus</taxon>
    </lineage>
</organism>
<dbReference type="PANTHER" id="PTHR48207">
    <property type="entry name" value="SUCCINATE--HYDROXYMETHYLGLUTARATE COA-TRANSFERASE"/>
    <property type="match status" value="1"/>
</dbReference>
<dbReference type="GO" id="GO:0008410">
    <property type="term" value="F:CoA-transferase activity"/>
    <property type="evidence" value="ECO:0007669"/>
    <property type="project" value="TreeGrafter"/>
</dbReference>
<dbReference type="AlphaFoldDB" id="A0A3G8H801"/>
<dbReference type="Proteomes" id="UP000270411">
    <property type="component" value="Chromosome 2"/>
</dbReference>
<name>A0A3G8H801_9BURK</name>
<proteinExistence type="predicted"/>
<dbReference type="InterPro" id="IPR050483">
    <property type="entry name" value="CoA-transferase_III_domain"/>
</dbReference>
<dbReference type="InterPro" id="IPR044855">
    <property type="entry name" value="CoA-Trfase_III_dom3_sf"/>
</dbReference>
<evidence type="ECO:0000313" key="3">
    <source>
        <dbReference type="Proteomes" id="UP000270411"/>
    </source>
</evidence>
<dbReference type="Gene3D" id="3.40.50.10540">
    <property type="entry name" value="Crotonobetainyl-coa:carnitine coa-transferase, domain 1"/>
    <property type="match status" value="1"/>
</dbReference>
<accession>A0A3G8H801</accession>
<dbReference type="EMBL" id="CP033970">
    <property type="protein sequence ID" value="AZG15682.1"/>
    <property type="molecule type" value="Genomic_DNA"/>
</dbReference>
<protein>
    <submittedName>
        <fullName evidence="2">CoA transferase</fullName>
    </submittedName>
</protein>
<reference evidence="3" key="1">
    <citation type="submission" date="2018-11" db="EMBL/GenBank/DDBJ databases">
        <title>FDA dAtabase for Regulatory Grade micrObial Sequences (FDA-ARGOS): Supporting development and validation of Infectious Disease Dx tests.</title>
        <authorList>
            <person name="Goldberg B."/>
            <person name="Campos J."/>
            <person name="Tallon L."/>
            <person name="Sadzewicz L."/>
            <person name="Zhao X."/>
            <person name="Vavikolanu K."/>
            <person name="Mehta A."/>
            <person name="Aluvathingal J."/>
            <person name="Nadendla S."/>
            <person name="Geyer C."/>
            <person name="Nandy P."/>
            <person name="Yan Y."/>
            <person name="Sichtig H."/>
        </authorList>
    </citation>
    <scope>NUCLEOTIDE SEQUENCE [LARGE SCALE GENOMIC DNA]</scope>
    <source>
        <strain evidence="3">FDAARGOS_614</strain>
    </source>
</reference>
<dbReference type="Pfam" id="PF02515">
    <property type="entry name" value="CoA_transf_3"/>
    <property type="match status" value="1"/>
</dbReference>
<keyword evidence="1 2" id="KW-0808">Transferase</keyword>
<evidence type="ECO:0000313" key="2">
    <source>
        <dbReference type="EMBL" id="AZG15682.1"/>
    </source>
</evidence>